<dbReference type="GO" id="GO:0098797">
    <property type="term" value="C:plasma membrane protein complex"/>
    <property type="evidence" value="ECO:0007669"/>
    <property type="project" value="TreeGrafter"/>
</dbReference>
<reference evidence="12" key="1">
    <citation type="submission" date="2015-09" db="EMBL/GenBank/DDBJ databases">
        <title>Complete sequence of Algoriphagus sp. M8-2.</title>
        <authorList>
            <person name="Shintani M."/>
        </authorList>
    </citation>
    <scope>NUCLEOTIDE SEQUENCE [LARGE SCALE GENOMIC DNA]</scope>
    <source>
        <strain evidence="12">M8-2</strain>
    </source>
</reference>
<dbReference type="EMBL" id="CP012836">
    <property type="protein sequence ID" value="AMQ56804.1"/>
    <property type="molecule type" value="Genomic_DNA"/>
</dbReference>
<dbReference type="AlphaFoldDB" id="A0A142ENU9"/>
<dbReference type="InterPro" id="IPR003538">
    <property type="entry name" value="TonB"/>
</dbReference>
<dbReference type="PANTHER" id="PTHR33446">
    <property type="entry name" value="PROTEIN TONB-RELATED"/>
    <property type="match status" value="1"/>
</dbReference>
<evidence type="ECO:0000256" key="5">
    <source>
        <dbReference type="ARBA" id="ARBA00022519"/>
    </source>
</evidence>
<evidence type="ECO:0000256" key="6">
    <source>
        <dbReference type="ARBA" id="ARBA00022692"/>
    </source>
</evidence>
<evidence type="ECO:0000256" key="3">
    <source>
        <dbReference type="ARBA" id="ARBA00022448"/>
    </source>
</evidence>
<gene>
    <name evidence="11" type="ORF">AO498_10225</name>
</gene>
<keyword evidence="9" id="KW-0472">Membrane</keyword>
<sequence length="133" mass="14693">MKIMTIKKGVILALVMGMVFLVSGKSYSQEVVLSEVDEMPTPPGGMEGFIKYVMDNLKYPTKAKEDKIEGTVVLTFIVKEDGKVESVEVLRGIGGGCDEEAVRILENSDLWVPAKKDGKNVSARMRLPVRFKL</sequence>
<feature type="domain" description="TonB C-terminal" evidence="10">
    <location>
        <begin position="44"/>
        <end position="133"/>
    </location>
</feature>
<keyword evidence="3" id="KW-0813">Transport</keyword>
<evidence type="ECO:0000259" key="10">
    <source>
        <dbReference type="PROSITE" id="PS52015"/>
    </source>
</evidence>
<dbReference type="KEGG" id="alm:AO498_10225"/>
<proteinExistence type="inferred from homology"/>
<dbReference type="PROSITE" id="PS52015">
    <property type="entry name" value="TONB_CTD"/>
    <property type="match status" value="1"/>
</dbReference>
<evidence type="ECO:0000256" key="1">
    <source>
        <dbReference type="ARBA" id="ARBA00004383"/>
    </source>
</evidence>
<dbReference type="GO" id="GO:0030288">
    <property type="term" value="C:outer membrane-bounded periplasmic space"/>
    <property type="evidence" value="ECO:0007669"/>
    <property type="project" value="InterPro"/>
</dbReference>
<dbReference type="InterPro" id="IPR006260">
    <property type="entry name" value="TonB/TolA_C"/>
</dbReference>
<dbReference type="Pfam" id="PF03544">
    <property type="entry name" value="TonB_C"/>
    <property type="match status" value="1"/>
</dbReference>
<evidence type="ECO:0000256" key="7">
    <source>
        <dbReference type="ARBA" id="ARBA00022927"/>
    </source>
</evidence>
<evidence type="ECO:0000256" key="4">
    <source>
        <dbReference type="ARBA" id="ARBA00022475"/>
    </source>
</evidence>
<dbReference type="GO" id="GO:0015031">
    <property type="term" value="P:protein transport"/>
    <property type="evidence" value="ECO:0007669"/>
    <property type="project" value="UniProtKB-KW"/>
</dbReference>
<comment type="subcellular location">
    <subcellularLocation>
        <location evidence="1">Cell inner membrane</location>
        <topology evidence="1">Single-pass membrane protein</topology>
        <orientation evidence="1">Periplasmic side</orientation>
    </subcellularLocation>
</comment>
<evidence type="ECO:0000313" key="12">
    <source>
        <dbReference type="Proteomes" id="UP000073816"/>
    </source>
</evidence>
<dbReference type="OrthoDB" id="9812355at2"/>
<evidence type="ECO:0000256" key="8">
    <source>
        <dbReference type="ARBA" id="ARBA00022989"/>
    </source>
</evidence>
<accession>A0A142ENU9</accession>
<dbReference type="InterPro" id="IPR037682">
    <property type="entry name" value="TonB_C"/>
</dbReference>
<keyword evidence="6" id="KW-0812">Transmembrane</keyword>
<dbReference type="SUPFAM" id="SSF74653">
    <property type="entry name" value="TolA/TonB C-terminal domain"/>
    <property type="match status" value="1"/>
</dbReference>
<dbReference type="GO" id="GO:0015891">
    <property type="term" value="P:siderophore transport"/>
    <property type="evidence" value="ECO:0007669"/>
    <property type="project" value="InterPro"/>
</dbReference>
<keyword evidence="8" id="KW-1133">Transmembrane helix</keyword>
<dbReference type="PATRIC" id="fig|1727163.4.peg.2137"/>
<name>A0A142ENU9_9BACT</name>
<keyword evidence="12" id="KW-1185">Reference proteome</keyword>
<dbReference type="InterPro" id="IPR051045">
    <property type="entry name" value="TonB-dependent_transducer"/>
</dbReference>
<dbReference type="Proteomes" id="UP000073816">
    <property type="component" value="Chromosome"/>
</dbReference>
<keyword evidence="5" id="KW-0997">Cell inner membrane</keyword>
<dbReference type="Gene3D" id="3.30.1150.10">
    <property type="match status" value="1"/>
</dbReference>
<dbReference type="PRINTS" id="PR01374">
    <property type="entry name" value="TONBPROTEIN"/>
</dbReference>
<dbReference type="GO" id="GO:0055085">
    <property type="term" value="P:transmembrane transport"/>
    <property type="evidence" value="ECO:0007669"/>
    <property type="project" value="InterPro"/>
</dbReference>
<evidence type="ECO:0000256" key="9">
    <source>
        <dbReference type="ARBA" id="ARBA00023136"/>
    </source>
</evidence>
<protein>
    <submittedName>
        <fullName evidence="11">Energy transducer TonB</fullName>
    </submittedName>
</protein>
<dbReference type="PANTHER" id="PTHR33446:SF2">
    <property type="entry name" value="PROTEIN TONB"/>
    <property type="match status" value="1"/>
</dbReference>
<organism evidence="11 12">
    <name type="scientific">Algoriphagus sanaruensis</name>
    <dbReference type="NCBI Taxonomy" id="1727163"/>
    <lineage>
        <taxon>Bacteria</taxon>
        <taxon>Pseudomonadati</taxon>
        <taxon>Bacteroidota</taxon>
        <taxon>Cytophagia</taxon>
        <taxon>Cytophagales</taxon>
        <taxon>Cyclobacteriaceae</taxon>
        <taxon>Algoriphagus</taxon>
    </lineage>
</organism>
<evidence type="ECO:0000256" key="2">
    <source>
        <dbReference type="ARBA" id="ARBA00006555"/>
    </source>
</evidence>
<evidence type="ECO:0000313" key="11">
    <source>
        <dbReference type="EMBL" id="AMQ56804.1"/>
    </source>
</evidence>
<keyword evidence="4" id="KW-1003">Cell membrane</keyword>
<dbReference type="NCBIfam" id="TIGR01352">
    <property type="entry name" value="tonB_Cterm"/>
    <property type="match status" value="1"/>
</dbReference>
<comment type="similarity">
    <text evidence="2">Belongs to the TonB family.</text>
</comment>
<dbReference type="STRING" id="1727163.AO498_10225"/>
<dbReference type="GO" id="GO:0031992">
    <property type="term" value="F:energy transducer activity"/>
    <property type="evidence" value="ECO:0007669"/>
    <property type="project" value="InterPro"/>
</dbReference>
<reference evidence="11 12" key="2">
    <citation type="journal article" date="2016" name="Genome Announc.">
        <title>Complete Genome Sequence of Algoriphagus sp. Strain M8-2, Isolated from a Brackish Lake.</title>
        <authorList>
            <person name="Muraguchi Y."/>
            <person name="Kushimoto K."/>
            <person name="Ohtsubo Y."/>
            <person name="Suzuki T."/>
            <person name="Dohra H."/>
            <person name="Kimbara K."/>
            <person name="Shintani M."/>
        </authorList>
    </citation>
    <scope>NUCLEOTIDE SEQUENCE [LARGE SCALE GENOMIC DNA]</scope>
    <source>
        <strain evidence="11 12">M8-2</strain>
    </source>
</reference>
<keyword evidence="7" id="KW-0653">Protein transport</keyword>